<dbReference type="Gene3D" id="1.25.10.10">
    <property type="entry name" value="Leucine-rich Repeat Variant"/>
    <property type="match status" value="1"/>
</dbReference>
<protein>
    <submittedName>
        <fullName evidence="1">Uncharacterized protein</fullName>
    </submittedName>
</protein>
<evidence type="ECO:0000313" key="1">
    <source>
        <dbReference type="EMBL" id="EAN34408.1"/>
    </source>
</evidence>
<dbReference type="VEuPathDB" id="PiroplasmaDB:TpMuguga_01g01170"/>
<organism evidence="1 2">
    <name type="scientific">Theileria parva</name>
    <name type="common">East coast fever infection agent</name>
    <dbReference type="NCBI Taxonomy" id="5875"/>
    <lineage>
        <taxon>Eukaryota</taxon>
        <taxon>Sar</taxon>
        <taxon>Alveolata</taxon>
        <taxon>Apicomplexa</taxon>
        <taxon>Aconoidasida</taxon>
        <taxon>Piroplasmida</taxon>
        <taxon>Theileriidae</taxon>
        <taxon>Theileria</taxon>
    </lineage>
</organism>
<dbReference type="InterPro" id="IPR016024">
    <property type="entry name" value="ARM-type_fold"/>
</dbReference>
<sequence>MDLNSAKSETLELDENDLILDRSYSKIFKATYYTRDEIPRDHLPYGLISNRQKYAKNSPESNSTDNAKDLDIKVWAREIYIDAIKYITEPFQPDRVFEWYHDFIALTNLQIAFHNYYSHADNFFNNLLTKFNNILSWNVNKELITTDEELESLSVFIGNQTRNLRSYVSKNAHLLIELLIDTINIDQCKILCYRIVPQLLTSTGSEKSVFREPSINNLRLIAKRFSTHFDDKILWQFMDQIVNLNKKISSTASNCAYEYLTLTDSKDLDDLDLSKLLDYFETGLNSKCVDAKRGYKRILAKMSDILTEKKYTSFLKESSLRPNLVKFVKAELPSVPS</sequence>
<dbReference type="OMA" id="WYHDFIA"/>
<dbReference type="GeneID" id="3502913"/>
<dbReference type="InterPro" id="IPR011989">
    <property type="entry name" value="ARM-like"/>
</dbReference>
<reference evidence="1 2" key="1">
    <citation type="journal article" date="2005" name="Science">
        <title>Genome sequence of Theileria parva, a bovine pathogen that transforms lymphocytes.</title>
        <authorList>
            <person name="Gardner M.J."/>
            <person name="Bishop R."/>
            <person name="Shah T."/>
            <person name="de Villiers E.P."/>
            <person name="Carlton J.M."/>
            <person name="Hall N."/>
            <person name="Ren Q."/>
            <person name="Paulsen I.T."/>
            <person name="Pain A."/>
            <person name="Berriman M."/>
            <person name="Wilson R.J.M."/>
            <person name="Sato S."/>
            <person name="Ralph S.A."/>
            <person name="Mann D.J."/>
            <person name="Xiong Z."/>
            <person name="Shallom S.J."/>
            <person name="Weidman J."/>
            <person name="Jiang L."/>
            <person name="Lynn J."/>
            <person name="Weaver B."/>
            <person name="Shoaibi A."/>
            <person name="Domingo A.R."/>
            <person name="Wasawo D."/>
            <person name="Crabtree J."/>
            <person name="Wortman J.R."/>
            <person name="Haas B."/>
            <person name="Angiuoli S.V."/>
            <person name="Creasy T.H."/>
            <person name="Lu C."/>
            <person name="Suh B."/>
            <person name="Silva J.C."/>
            <person name="Utterback T.R."/>
            <person name="Feldblyum T.V."/>
            <person name="Pertea M."/>
            <person name="Allen J."/>
            <person name="Nierman W.C."/>
            <person name="Taracha E.L.N."/>
            <person name="Salzberg S.L."/>
            <person name="White O.R."/>
            <person name="Fitzhugh H.A."/>
            <person name="Morzaria S."/>
            <person name="Venter J.C."/>
            <person name="Fraser C.M."/>
            <person name="Nene V."/>
        </authorList>
    </citation>
    <scope>NUCLEOTIDE SEQUENCE [LARGE SCALE GENOMIC DNA]</scope>
    <source>
        <strain evidence="1 2">Muguga</strain>
    </source>
</reference>
<dbReference type="EMBL" id="AAGK01000001">
    <property type="protein sequence ID" value="EAN34408.1"/>
    <property type="molecule type" value="Genomic_DNA"/>
</dbReference>
<dbReference type="SUPFAM" id="SSF48371">
    <property type="entry name" value="ARM repeat"/>
    <property type="match status" value="1"/>
</dbReference>
<dbReference type="AlphaFoldDB" id="Q4N6K0"/>
<proteinExistence type="predicted"/>
<dbReference type="eggNOG" id="ENOG502QXMT">
    <property type="taxonomic scope" value="Eukaryota"/>
</dbReference>
<accession>Q4N6K0</accession>
<dbReference type="Proteomes" id="UP000001949">
    <property type="component" value="Unassembled WGS sequence"/>
</dbReference>
<dbReference type="InParanoid" id="Q4N6K0"/>
<dbReference type="KEGG" id="tpv:TP01_1170"/>
<dbReference type="RefSeq" id="XP_766691.1">
    <property type="nucleotide sequence ID" value="XM_761598.1"/>
</dbReference>
<comment type="caution">
    <text evidence="1">The sequence shown here is derived from an EMBL/GenBank/DDBJ whole genome shotgun (WGS) entry which is preliminary data.</text>
</comment>
<evidence type="ECO:0000313" key="2">
    <source>
        <dbReference type="Proteomes" id="UP000001949"/>
    </source>
</evidence>
<keyword evidence="2" id="KW-1185">Reference proteome</keyword>
<gene>
    <name evidence="1" type="ordered locus">TP01_1170</name>
</gene>
<name>Q4N6K0_THEPA</name>